<keyword evidence="1" id="KW-0175">Coiled coil</keyword>
<proteinExistence type="predicted"/>
<dbReference type="Proteomes" id="UP000004407">
    <property type="component" value="Unassembled WGS sequence"/>
</dbReference>
<dbReference type="AlphaFoldDB" id="G6AZP6"/>
<dbReference type="RefSeq" id="WP_007901301.1">
    <property type="nucleotide sequence ID" value="NZ_JH379446.1"/>
</dbReference>
<evidence type="ECO:0000256" key="2">
    <source>
        <dbReference type="SAM" id="Phobius"/>
    </source>
</evidence>
<organism evidence="3 4">
    <name type="scientific">Leyella stercorea DSM 18206</name>
    <dbReference type="NCBI Taxonomy" id="1002367"/>
    <lineage>
        <taxon>Bacteria</taxon>
        <taxon>Pseudomonadati</taxon>
        <taxon>Bacteroidota</taxon>
        <taxon>Bacteroidia</taxon>
        <taxon>Bacteroidales</taxon>
        <taxon>Prevotellaceae</taxon>
        <taxon>Leyella</taxon>
    </lineage>
</organism>
<feature type="transmembrane region" description="Helical" evidence="2">
    <location>
        <begin position="386"/>
        <end position="405"/>
    </location>
</feature>
<dbReference type="EMBL" id="AFZZ01000180">
    <property type="protein sequence ID" value="EHJ38271.1"/>
    <property type="molecule type" value="Genomic_DNA"/>
</dbReference>
<feature type="transmembrane region" description="Helical" evidence="2">
    <location>
        <begin position="145"/>
        <end position="162"/>
    </location>
</feature>
<protein>
    <recommendedName>
        <fullName evidence="5">GtrA family protein</fullName>
    </recommendedName>
</protein>
<feature type="transmembrane region" description="Helical" evidence="2">
    <location>
        <begin position="85"/>
        <end position="105"/>
    </location>
</feature>
<dbReference type="GeneID" id="78337659"/>
<evidence type="ECO:0000313" key="4">
    <source>
        <dbReference type="Proteomes" id="UP000004407"/>
    </source>
</evidence>
<dbReference type="PATRIC" id="fig|1002367.3.peg.1715"/>
<accession>G6AZP6</accession>
<comment type="caution">
    <text evidence="3">The sequence shown here is derived from an EMBL/GenBank/DDBJ whole genome shotgun (WGS) entry which is preliminary data.</text>
</comment>
<dbReference type="InterPro" id="IPR045726">
    <property type="entry name" value="DUF6080"/>
</dbReference>
<feature type="transmembrane region" description="Helical" evidence="2">
    <location>
        <begin position="111"/>
        <end position="133"/>
    </location>
</feature>
<dbReference type="Pfam" id="PF19558">
    <property type="entry name" value="DUF6080"/>
    <property type="match status" value="1"/>
</dbReference>
<feature type="transmembrane region" description="Helical" evidence="2">
    <location>
        <begin position="412"/>
        <end position="432"/>
    </location>
</feature>
<feature type="transmembrane region" description="Helical" evidence="2">
    <location>
        <begin position="168"/>
        <end position="187"/>
    </location>
</feature>
<feature type="transmembrane region" description="Helical" evidence="2">
    <location>
        <begin position="21"/>
        <end position="45"/>
    </location>
</feature>
<evidence type="ECO:0000256" key="1">
    <source>
        <dbReference type="SAM" id="Coils"/>
    </source>
</evidence>
<feature type="transmembrane region" description="Helical" evidence="2">
    <location>
        <begin position="468"/>
        <end position="492"/>
    </location>
</feature>
<gene>
    <name evidence="3" type="ORF">HMPREF0673_02113</name>
</gene>
<feature type="transmembrane region" description="Helical" evidence="2">
    <location>
        <begin position="438"/>
        <end position="456"/>
    </location>
</feature>
<reference evidence="3 4" key="1">
    <citation type="submission" date="2011-08" db="EMBL/GenBank/DDBJ databases">
        <authorList>
            <person name="Weinstock G."/>
            <person name="Sodergren E."/>
            <person name="Clifton S."/>
            <person name="Fulton L."/>
            <person name="Fulton B."/>
            <person name="Courtney L."/>
            <person name="Fronick C."/>
            <person name="Harrison M."/>
            <person name="Strong C."/>
            <person name="Farmer C."/>
            <person name="Delahaunty K."/>
            <person name="Markovic C."/>
            <person name="Hall O."/>
            <person name="Minx P."/>
            <person name="Tomlinson C."/>
            <person name="Mitreva M."/>
            <person name="Hou S."/>
            <person name="Chen J."/>
            <person name="Wollam A."/>
            <person name="Pepin K.H."/>
            <person name="Johnson M."/>
            <person name="Bhonagiri V."/>
            <person name="Zhang X."/>
            <person name="Suruliraj S."/>
            <person name="Warren W."/>
            <person name="Chinwalla A."/>
            <person name="Mardis E.R."/>
            <person name="Wilson R.K."/>
        </authorList>
    </citation>
    <scope>NUCLEOTIDE SEQUENCE [LARGE SCALE GENOMIC DNA]</scope>
    <source>
        <strain evidence="3 4">DSM 18206</strain>
    </source>
</reference>
<keyword evidence="2" id="KW-1133">Transmembrane helix</keyword>
<sequence length="493" mass="56261">MNTNSLLSAFRLFRVKREERPLATVMLLVFLALDALVICKYYDVFTPQTTYYWHLFISKFHISGFDPITYSVVSNWTAGYNVYRHPLLAFFMYVPYLINQGLMWLTGINCAIFIVSAIQLFAAFYSMLFLYRICREVVGVSRTDSTLLTVFYFGFAFVMLSTMAPDHFVISMMLLLLALYVSGKLILKGKKLSGWQAVTYFFITAGTSLNNGLKIYLSELFVNGWRILRPKFLFGCILLPAALTWGVARMSYDHIVWPRDVAAKAAREKAKAEKEAKRKAEQAEQARRDSIAFAAFTTAQQDSAVAAKAERDSINKAKAAAAKKKKRVRKNGKPIANGEFISWTDVTTSRSESIVENLFGESIQLHQDYLLGDVLRTRPMMVHYRYAFNYIIEGIIALLFVLGIWAGRRSRFFWLAMSYFALDMVLHVGLGFGINEVYIMSAHWIYIIPIAVAFLLKATQKRRKALALKGLIAALAAYLWIWNVSLIVQYLFF</sequence>
<evidence type="ECO:0008006" key="5">
    <source>
        <dbReference type="Google" id="ProtNLM"/>
    </source>
</evidence>
<name>G6AZP6_9BACT</name>
<dbReference type="HOGENOM" id="CLU_032211_0_0_10"/>
<evidence type="ECO:0000313" key="3">
    <source>
        <dbReference type="EMBL" id="EHJ38271.1"/>
    </source>
</evidence>
<keyword evidence="2" id="KW-0472">Membrane</keyword>
<keyword evidence="2" id="KW-0812">Transmembrane</keyword>
<feature type="coiled-coil region" evidence="1">
    <location>
        <begin position="262"/>
        <end position="289"/>
    </location>
</feature>
<feature type="transmembrane region" description="Helical" evidence="2">
    <location>
        <begin position="51"/>
        <end position="73"/>
    </location>
</feature>